<dbReference type="GO" id="GO:0070492">
    <property type="term" value="F:oligosaccharide binding"/>
    <property type="evidence" value="ECO:0007669"/>
    <property type="project" value="TreeGrafter"/>
</dbReference>
<evidence type="ECO:0000313" key="2">
    <source>
        <dbReference type="EMBL" id="KAK4247390.1"/>
    </source>
</evidence>
<dbReference type="InterPro" id="IPR024079">
    <property type="entry name" value="MetalloPept_cat_dom_sf"/>
</dbReference>
<proteinExistence type="predicted"/>
<dbReference type="InterPro" id="IPR019019">
    <property type="entry name" value="H-type_lectin_domain"/>
</dbReference>
<dbReference type="AlphaFoldDB" id="A0AAN7CT19"/>
<dbReference type="SUPFAM" id="SSF55486">
    <property type="entry name" value="Metalloproteases ('zincins'), catalytic domain"/>
    <property type="match status" value="1"/>
</dbReference>
<sequence length="312" mass="35603">MNLGSLNDNIRDEKICRVVLHEFYHALGCVHVHQSLAAYIQWNEEKVIADARRLYGWSEHATRTDILREEVYATKHSAFDPNSIMCYMTPPEWTLDRHSINENLGLSDTDISFIRKMYPFRTRDAGYLRANQDIRPPYPPLALNSKIIEFDSSYPMPPRIMLGLALIDEAKTGNIRVRVHTPPQSQRTGKNLTLNLDTWADKKVYNAAATWLEFAKGEVEFEVGQFDTNNNRSFEDLPPVVDGSFRRDGQHVDFPHGKCAEAPNVMIWSNALDLSKDFKWRTSAATRNVTTSGFDVLIESWDNTIVHSASAT</sequence>
<dbReference type="SUPFAM" id="SSF141086">
    <property type="entry name" value="Agglutinin HPA-like"/>
    <property type="match status" value="2"/>
</dbReference>
<feature type="domain" description="H-type lectin" evidence="1">
    <location>
        <begin position="251"/>
        <end position="311"/>
    </location>
</feature>
<name>A0AAN7CT19_9PEZI</name>
<dbReference type="InterPro" id="IPR037221">
    <property type="entry name" value="H-type_lectin_dom_sf"/>
</dbReference>
<reference evidence="2" key="2">
    <citation type="submission" date="2023-05" db="EMBL/GenBank/DDBJ databases">
        <authorList>
            <consortium name="Lawrence Berkeley National Laboratory"/>
            <person name="Steindorff A."/>
            <person name="Hensen N."/>
            <person name="Bonometti L."/>
            <person name="Westerberg I."/>
            <person name="Brannstrom I.O."/>
            <person name="Guillou S."/>
            <person name="Cros-Aarteil S."/>
            <person name="Calhoun S."/>
            <person name="Haridas S."/>
            <person name="Kuo A."/>
            <person name="Mondo S."/>
            <person name="Pangilinan J."/>
            <person name="Riley R."/>
            <person name="Labutti K."/>
            <person name="Andreopoulos B."/>
            <person name="Lipzen A."/>
            <person name="Chen C."/>
            <person name="Yanf M."/>
            <person name="Daum C."/>
            <person name="Ng V."/>
            <person name="Clum A."/>
            <person name="Ohm R."/>
            <person name="Martin F."/>
            <person name="Silar P."/>
            <person name="Natvig D."/>
            <person name="Lalanne C."/>
            <person name="Gautier V."/>
            <person name="Ament-Velasquez S.L."/>
            <person name="Kruys A."/>
            <person name="Hutchinson M.I."/>
            <person name="Powell A.J."/>
            <person name="Barry K."/>
            <person name="Miller A.N."/>
            <person name="Grigoriev I.V."/>
            <person name="Debuchy R."/>
            <person name="Gladieux P."/>
            <person name="Thoren M.H."/>
            <person name="Johannesson H."/>
        </authorList>
    </citation>
    <scope>NUCLEOTIDE SEQUENCE</scope>
    <source>
        <strain evidence="2">CBS 359.72</strain>
    </source>
</reference>
<feature type="domain" description="H-type lectin" evidence="1">
    <location>
        <begin position="148"/>
        <end position="212"/>
    </location>
</feature>
<reference evidence="2" key="1">
    <citation type="journal article" date="2023" name="Mol. Phylogenet. Evol.">
        <title>Genome-scale phylogeny and comparative genomics of the fungal order Sordariales.</title>
        <authorList>
            <person name="Hensen N."/>
            <person name="Bonometti L."/>
            <person name="Westerberg I."/>
            <person name="Brannstrom I.O."/>
            <person name="Guillou S."/>
            <person name="Cros-Aarteil S."/>
            <person name="Calhoun S."/>
            <person name="Haridas S."/>
            <person name="Kuo A."/>
            <person name="Mondo S."/>
            <person name="Pangilinan J."/>
            <person name="Riley R."/>
            <person name="LaButti K."/>
            <person name="Andreopoulos B."/>
            <person name="Lipzen A."/>
            <person name="Chen C."/>
            <person name="Yan M."/>
            <person name="Daum C."/>
            <person name="Ng V."/>
            <person name="Clum A."/>
            <person name="Steindorff A."/>
            <person name="Ohm R.A."/>
            <person name="Martin F."/>
            <person name="Silar P."/>
            <person name="Natvig D.O."/>
            <person name="Lalanne C."/>
            <person name="Gautier V."/>
            <person name="Ament-Velasquez S.L."/>
            <person name="Kruys A."/>
            <person name="Hutchinson M.I."/>
            <person name="Powell A.J."/>
            <person name="Barry K."/>
            <person name="Miller A.N."/>
            <person name="Grigoriev I.V."/>
            <person name="Debuchy R."/>
            <person name="Gladieux P."/>
            <person name="Hiltunen Thoren M."/>
            <person name="Johannesson H."/>
        </authorList>
    </citation>
    <scope>NUCLEOTIDE SEQUENCE</scope>
    <source>
        <strain evidence="2">CBS 359.72</strain>
    </source>
</reference>
<protein>
    <recommendedName>
        <fullName evidence="1">H-type lectin domain-containing protein</fullName>
    </recommendedName>
</protein>
<dbReference type="EMBL" id="MU857654">
    <property type="protein sequence ID" value="KAK4247390.1"/>
    <property type="molecule type" value="Genomic_DNA"/>
</dbReference>
<dbReference type="GO" id="GO:0008237">
    <property type="term" value="F:metallopeptidase activity"/>
    <property type="evidence" value="ECO:0007669"/>
    <property type="project" value="InterPro"/>
</dbReference>
<comment type="caution">
    <text evidence="2">The sequence shown here is derived from an EMBL/GenBank/DDBJ whole genome shotgun (WGS) entry which is preliminary data.</text>
</comment>
<dbReference type="GO" id="GO:0009986">
    <property type="term" value="C:cell surface"/>
    <property type="evidence" value="ECO:0007669"/>
    <property type="project" value="TreeGrafter"/>
</dbReference>
<evidence type="ECO:0000313" key="3">
    <source>
        <dbReference type="Proteomes" id="UP001303647"/>
    </source>
</evidence>
<evidence type="ECO:0000259" key="1">
    <source>
        <dbReference type="Pfam" id="PF09458"/>
    </source>
</evidence>
<dbReference type="GO" id="GO:0098636">
    <property type="term" value="C:protein complex involved in cell adhesion"/>
    <property type="evidence" value="ECO:0007669"/>
    <property type="project" value="TreeGrafter"/>
</dbReference>
<dbReference type="Proteomes" id="UP001303647">
    <property type="component" value="Unassembled WGS sequence"/>
</dbReference>
<organism evidence="2 3">
    <name type="scientific">Corynascus novoguineensis</name>
    <dbReference type="NCBI Taxonomy" id="1126955"/>
    <lineage>
        <taxon>Eukaryota</taxon>
        <taxon>Fungi</taxon>
        <taxon>Dikarya</taxon>
        <taxon>Ascomycota</taxon>
        <taxon>Pezizomycotina</taxon>
        <taxon>Sordariomycetes</taxon>
        <taxon>Sordariomycetidae</taxon>
        <taxon>Sordariales</taxon>
        <taxon>Chaetomiaceae</taxon>
        <taxon>Corynascus</taxon>
    </lineage>
</organism>
<gene>
    <name evidence="2" type="ORF">C7999DRAFT_32167</name>
</gene>
<dbReference type="Gene3D" id="3.40.390.10">
    <property type="entry name" value="Collagenase (Catalytic Domain)"/>
    <property type="match status" value="1"/>
</dbReference>
<dbReference type="InterPro" id="IPR052487">
    <property type="entry name" value="Galactose-binding_lectin"/>
</dbReference>
<dbReference type="GO" id="GO:0030247">
    <property type="term" value="F:polysaccharide binding"/>
    <property type="evidence" value="ECO:0007669"/>
    <property type="project" value="TreeGrafter"/>
</dbReference>
<dbReference type="Gene3D" id="2.60.40.2080">
    <property type="match status" value="2"/>
</dbReference>
<dbReference type="Pfam" id="PF09458">
    <property type="entry name" value="H_lectin"/>
    <property type="match status" value="2"/>
</dbReference>
<dbReference type="PANTHER" id="PTHR46938">
    <property type="entry name" value="DISCOIDIN-1 SUBUNIT A-RELATED-RELATED"/>
    <property type="match status" value="1"/>
</dbReference>
<dbReference type="GO" id="GO:0046871">
    <property type="term" value="F:N-acetylgalactosamine binding"/>
    <property type="evidence" value="ECO:0007669"/>
    <property type="project" value="TreeGrafter"/>
</dbReference>
<dbReference type="GO" id="GO:0098609">
    <property type="term" value="P:cell-cell adhesion"/>
    <property type="evidence" value="ECO:0007669"/>
    <property type="project" value="TreeGrafter"/>
</dbReference>
<keyword evidence="3" id="KW-1185">Reference proteome</keyword>
<accession>A0AAN7CT19</accession>